<dbReference type="InterPro" id="IPR011043">
    <property type="entry name" value="Gal_Oxase/kelch_b-propeller"/>
</dbReference>
<dbReference type="Gene3D" id="2.120.10.80">
    <property type="entry name" value="Kelch-type beta propeller"/>
    <property type="match status" value="1"/>
</dbReference>
<evidence type="ECO:0000313" key="2">
    <source>
        <dbReference type="Proteomes" id="UP000242146"/>
    </source>
</evidence>
<dbReference type="Proteomes" id="UP000242146">
    <property type="component" value="Unassembled WGS sequence"/>
</dbReference>
<name>A0A1X2G966_9FUNG</name>
<gene>
    <name evidence="1" type="ORF">DM01DRAFT_1131179</name>
</gene>
<evidence type="ECO:0008006" key="3">
    <source>
        <dbReference type="Google" id="ProtNLM"/>
    </source>
</evidence>
<keyword evidence="2" id="KW-1185">Reference proteome</keyword>
<dbReference type="SUPFAM" id="SSF50965">
    <property type="entry name" value="Galactose oxidase, central domain"/>
    <property type="match status" value="1"/>
</dbReference>
<dbReference type="AlphaFoldDB" id="A0A1X2G966"/>
<dbReference type="PANTHER" id="PTHR23244">
    <property type="entry name" value="KELCH REPEAT DOMAIN"/>
    <property type="match status" value="1"/>
</dbReference>
<accession>A0A1X2G966</accession>
<organism evidence="1 2">
    <name type="scientific">Hesseltinella vesiculosa</name>
    <dbReference type="NCBI Taxonomy" id="101127"/>
    <lineage>
        <taxon>Eukaryota</taxon>
        <taxon>Fungi</taxon>
        <taxon>Fungi incertae sedis</taxon>
        <taxon>Mucoromycota</taxon>
        <taxon>Mucoromycotina</taxon>
        <taxon>Mucoromycetes</taxon>
        <taxon>Mucorales</taxon>
        <taxon>Cunninghamellaceae</taxon>
        <taxon>Hesseltinella</taxon>
    </lineage>
</organism>
<evidence type="ECO:0000313" key="1">
    <source>
        <dbReference type="EMBL" id="ORX48242.1"/>
    </source>
</evidence>
<proteinExistence type="predicted"/>
<sequence>MKGFYYNGIGSLFFYHRYLSAGVTLPSGDVWMFGGGNVFEQKGEFYVVSASVLMYNVASNQMSVINANTPGNATRYEHTATLAADGSAIYIIGGFTLPPFSITPIGETDPSDLNIWSFNLASSQWQTLTPKRMTPDIGQARSRHTATLLPNTTSILIFGGFDNVHIGGNSPCSFCSQRL</sequence>
<dbReference type="InterPro" id="IPR015915">
    <property type="entry name" value="Kelch-typ_b-propeller"/>
</dbReference>
<protein>
    <recommendedName>
        <fullName evidence="3">Galactose oxidase</fullName>
    </recommendedName>
</protein>
<dbReference type="EMBL" id="MCGT01000030">
    <property type="protein sequence ID" value="ORX48242.1"/>
    <property type="molecule type" value="Genomic_DNA"/>
</dbReference>
<dbReference type="OrthoDB" id="2363417at2759"/>
<comment type="caution">
    <text evidence="1">The sequence shown here is derived from an EMBL/GenBank/DDBJ whole genome shotgun (WGS) entry which is preliminary data.</text>
</comment>
<dbReference type="Pfam" id="PF24681">
    <property type="entry name" value="Kelch_KLHDC2_KLHL20_DRC7"/>
    <property type="match status" value="1"/>
</dbReference>
<reference evidence="1 2" key="1">
    <citation type="submission" date="2016-07" db="EMBL/GenBank/DDBJ databases">
        <title>Pervasive Adenine N6-methylation of Active Genes in Fungi.</title>
        <authorList>
            <consortium name="DOE Joint Genome Institute"/>
            <person name="Mondo S.J."/>
            <person name="Dannebaum R.O."/>
            <person name="Kuo R.C."/>
            <person name="Labutti K."/>
            <person name="Haridas S."/>
            <person name="Kuo A."/>
            <person name="Salamov A."/>
            <person name="Ahrendt S.R."/>
            <person name="Lipzen A."/>
            <person name="Sullivan W."/>
            <person name="Andreopoulos W.B."/>
            <person name="Clum A."/>
            <person name="Lindquist E."/>
            <person name="Daum C."/>
            <person name="Ramamoorthy G.K."/>
            <person name="Gryganskyi A."/>
            <person name="Culley D."/>
            <person name="Magnuson J.K."/>
            <person name="James T.Y."/>
            <person name="O'Malley M.A."/>
            <person name="Stajich J.E."/>
            <person name="Spatafora J.W."/>
            <person name="Visel A."/>
            <person name="Grigoriev I.V."/>
        </authorList>
    </citation>
    <scope>NUCLEOTIDE SEQUENCE [LARGE SCALE GENOMIC DNA]</scope>
    <source>
        <strain evidence="1 2">NRRL 3301</strain>
    </source>
</reference>